<gene>
    <name evidence="4" type="ORF">PCYB_112720</name>
</gene>
<keyword evidence="5" id="KW-1185">Reference proteome</keyword>
<evidence type="ECO:0000256" key="1">
    <source>
        <dbReference type="ARBA" id="ARBA00023054"/>
    </source>
</evidence>
<dbReference type="InterPro" id="IPR043597">
    <property type="entry name" value="TPH_dom"/>
</dbReference>
<dbReference type="Pfam" id="PF13868">
    <property type="entry name" value="TPH"/>
    <property type="match status" value="1"/>
</dbReference>
<sequence>MRTRPCFSLLKYSIQNYFSASKEFLSVNLELLEFIQNQDEFKNIKKLSSDESEKCEKKKKTRIIKNDKDLLKELEKQIDEKKLQKEKLNKDNMKMEEIETLYLTEIEKKQKEEERNIILKNKESALIIKNQIQENFLRKQEEERMKIIEGKLMQKQFEKNKVEELEKKKEKVEEQRALCSYILESNKKHIEGNRQKAQNIRTHLDKTVHALE</sequence>
<reference evidence="4 5" key="1">
    <citation type="journal article" date="2012" name="Nat. Genet.">
        <title>Plasmodium cynomolgi genome sequences provide insight into Plasmodium vivax and the monkey malaria clade.</title>
        <authorList>
            <person name="Tachibana S."/>
            <person name="Sullivan S.A."/>
            <person name="Kawai S."/>
            <person name="Nakamura S."/>
            <person name="Kim H.R."/>
            <person name="Goto N."/>
            <person name="Arisue N."/>
            <person name="Palacpac N.M.Q."/>
            <person name="Honma H."/>
            <person name="Yagi M."/>
            <person name="Tougan T."/>
            <person name="Katakai Y."/>
            <person name="Kaneko O."/>
            <person name="Mita T."/>
            <person name="Kita K."/>
            <person name="Yasutomi Y."/>
            <person name="Sutton P.L."/>
            <person name="Shakhbatyan R."/>
            <person name="Horii T."/>
            <person name="Yasunaga T."/>
            <person name="Barnwell J.W."/>
            <person name="Escalante A.A."/>
            <person name="Carlton J.M."/>
            <person name="Tanabe K."/>
        </authorList>
    </citation>
    <scope>NUCLEOTIDE SEQUENCE [LARGE SCALE GENOMIC DNA]</scope>
    <source>
        <strain evidence="4 5">B</strain>
    </source>
</reference>
<dbReference type="KEGG" id="pcy:PCYB_112720"/>
<dbReference type="VEuPathDB" id="PlasmoDB:PCYB_112720"/>
<dbReference type="AlphaFoldDB" id="K6UDV3"/>
<protein>
    <recommendedName>
        <fullName evidence="3">Trichohyalin-plectin-homology domain-containing protein</fullName>
    </recommendedName>
</protein>
<dbReference type="Proteomes" id="UP000006319">
    <property type="component" value="Chromosome 11"/>
</dbReference>
<dbReference type="EMBL" id="DF157103">
    <property type="protein sequence ID" value="GAB67251.1"/>
    <property type="molecule type" value="Genomic_DNA"/>
</dbReference>
<evidence type="ECO:0000313" key="5">
    <source>
        <dbReference type="Proteomes" id="UP000006319"/>
    </source>
</evidence>
<feature type="domain" description="Trichohyalin-plectin-homology" evidence="3">
    <location>
        <begin position="68"/>
        <end position="199"/>
    </location>
</feature>
<evidence type="ECO:0000313" key="4">
    <source>
        <dbReference type="EMBL" id="GAB67251.1"/>
    </source>
</evidence>
<dbReference type="RefSeq" id="XP_004223198.1">
    <property type="nucleotide sequence ID" value="XM_004223150.1"/>
</dbReference>
<organism evidence="4 5">
    <name type="scientific">Plasmodium cynomolgi (strain B)</name>
    <dbReference type="NCBI Taxonomy" id="1120755"/>
    <lineage>
        <taxon>Eukaryota</taxon>
        <taxon>Sar</taxon>
        <taxon>Alveolata</taxon>
        <taxon>Apicomplexa</taxon>
        <taxon>Aconoidasida</taxon>
        <taxon>Haemosporida</taxon>
        <taxon>Plasmodiidae</taxon>
        <taxon>Plasmodium</taxon>
        <taxon>Plasmodium (Plasmodium)</taxon>
    </lineage>
</organism>
<proteinExistence type="predicted"/>
<dbReference type="PhylomeDB" id="K6UDV3"/>
<feature type="coiled-coil region" evidence="2">
    <location>
        <begin position="57"/>
        <end position="123"/>
    </location>
</feature>
<evidence type="ECO:0000259" key="3">
    <source>
        <dbReference type="Pfam" id="PF13868"/>
    </source>
</evidence>
<name>K6UDV3_PLACD</name>
<dbReference type="GeneID" id="14693617"/>
<evidence type="ECO:0000256" key="2">
    <source>
        <dbReference type="SAM" id="Coils"/>
    </source>
</evidence>
<accession>K6UDV3</accession>
<dbReference type="eggNOG" id="ENOG502R693">
    <property type="taxonomic scope" value="Eukaryota"/>
</dbReference>
<feature type="coiled-coil region" evidence="2">
    <location>
        <begin position="148"/>
        <end position="178"/>
    </location>
</feature>
<dbReference type="OrthoDB" id="378893at2759"/>
<keyword evidence="1 2" id="KW-0175">Coiled coil</keyword>